<dbReference type="Pfam" id="PF00326">
    <property type="entry name" value="Peptidase_S9"/>
    <property type="match status" value="1"/>
</dbReference>
<dbReference type="EMBL" id="AQGV01000012">
    <property type="protein sequence ID" value="MBE0368153.1"/>
    <property type="molecule type" value="Genomic_DNA"/>
</dbReference>
<dbReference type="InterPro" id="IPR011042">
    <property type="entry name" value="6-blade_b-propeller_TolB-like"/>
</dbReference>
<dbReference type="PANTHER" id="PTHR42776">
    <property type="entry name" value="SERINE PEPTIDASE S9 FAMILY MEMBER"/>
    <property type="match status" value="1"/>
</dbReference>
<dbReference type="Gene3D" id="3.40.50.1820">
    <property type="entry name" value="alpha/beta hydrolase"/>
    <property type="match status" value="1"/>
</dbReference>
<name>A0ABR9EAZ3_9GAMM</name>
<proteinExistence type="predicted"/>
<evidence type="ECO:0000313" key="3">
    <source>
        <dbReference type="EMBL" id="MBE0368153.1"/>
    </source>
</evidence>
<accession>A0ABR9EAZ3</accession>
<protein>
    <recommendedName>
        <fullName evidence="2">Peptidase S9 prolyl oligopeptidase catalytic domain-containing protein</fullName>
    </recommendedName>
</protein>
<gene>
    <name evidence="3" type="ORF">PAUR_a1692</name>
</gene>
<dbReference type="SUPFAM" id="SSF82171">
    <property type="entry name" value="DPP6 N-terminal domain-like"/>
    <property type="match status" value="1"/>
</dbReference>
<comment type="caution">
    <text evidence="3">The sequence shown here is derived from an EMBL/GenBank/DDBJ whole genome shotgun (WGS) entry which is preliminary data.</text>
</comment>
<dbReference type="PANTHER" id="PTHR42776:SF27">
    <property type="entry name" value="DIPEPTIDYL PEPTIDASE FAMILY MEMBER 6"/>
    <property type="match status" value="1"/>
</dbReference>
<evidence type="ECO:0000313" key="4">
    <source>
        <dbReference type="Proteomes" id="UP000615755"/>
    </source>
</evidence>
<feature type="domain" description="Peptidase S9 prolyl oligopeptidase catalytic" evidence="2">
    <location>
        <begin position="443"/>
        <end position="657"/>
    </location>
</feature>
<sequence>MITKYLLPSLIIGALSSAVTPLVYASNLEGNITKNQVNTTLIPMADFFNKSLMSDIKLSPSGHWIAFFKEFDGAQNIFLVRKGQPLTHAYAVTQSKDPIKSFQWSKNDDSLFFIQNENGNEKDQIHHLTFGKNKSQQEVHLKPLTQNKDATYALLGQVKDMPNQLIVMSNQDQSGQLDIFHLDVITGKLKKVLENKKGFRSLSFNSQGIPMIAVSANSDNTSTLYVKNKHEWQAVFDTAFGENMTLLKYDEANHKAYLTGDIQKRDKQELLSFDFKTQSFTTLHQDPENQSDVYKVEFNDDNQPIAVSYYGGHLRTYPLSQTFAQHWTKINSYFNDTVEISVKSMNKKTGQWQVTVGSDIKTDRDYSYDVNTQKLHALLTQKPAIAPERLSKRQSINYQSRDGVNIQAYLTLPKNKLKNLPTIILPHGGPWARDYWTLSSGYFNPVAQLLANRGYAVLQPNFRASTGFGKKFLNAGNKNWGLGNMQHDLTDGVTYLVNQGITDKNRVGIMGASYGGYATLAGITFTPDIYKAAVSYVGPSSLITLLESFPSHYRPYLGQFFSAVGDPEVTADRVQMNSRSPINFVDNIKTPLLIVQGANDPRVTQLESDNIARVMYKKDLPVEYILAKDEGHGFLKRDNKLAYVMAMEQFFAKHLGGKTSKETSTEIATHLKTLKVDLSKL</sequence>
<evidence type="ECO:0000259" key="2">
    <source>
        <dbReference type="Pfam" id="PF00326"/>
    </source>
</evidence>
<dbReference type="Gene3D" id="2.120.10.30">
    <property type="entry name" value="TolB, C-terminal domain"/>
    <property type="match status" value="1"/>
</dbReference>
<dbReference type="InterPro" id="IPR029058">
    <property type="entry name" value="AB_hydrolase_fold"/>
</dbReference>
<dbReference type="InterPro" id="IPR001375">
    <property type="entry name" value="Peptidase_S9_cat"/>
</dbReference>
<evidence type="ECO:0000256" key="1">
    <source>
        <dbReference type="ARBA" id="ARBA00022801"/>
    </source>
</evidence>
<organism evidence="3 4">
    <name type="scientific">Pseudoalteromonas aurantia 208</name>
    <dbReference type="NCBI Taxonomy" id="1314867"/>
    <lineage>
        <taxon>Bacteria</taxon>
        <taxon>Pseudomonadati</taxon>
        <taxon>Pseudomonadota</taxon>
        <taxon>Gammaproteobacteria</taxon>
        <taxon>Alteromonadales</taxon>
        <taxon>Pseudoalteromonadaceae</taxon>
        <taxon>Pseudoalteromonas</taxon>
    </lineage>
</organism>
<keyword evidence="1" id="KW-0378">Hydrolase</keyword>
<dbReference type="Proteomes" id="UP000615755">
    <property type="component" value="Unassembled WGS sequence"/>
</dbReference>
<reference evidence="3 4" key="1">
    <citation type="submission" date="2015-03" db="EMBL/GenBank/DDBJ databases">
        <title>Genome sequence of Pseudoalteromonas aurantia.</title>
        <authorList>
            <person name="Xie B.-B."/>
            <person name="Rong J.-C."/>
            <person name="Qin Q.-L."/>
            <person name="Zhang Y.-Z."/>
        </authorList>
    </citation>
    <scope>NUCLEOTIDE SEQUENCE [LARGE SCALE GENOMIC DNA]</scope>
    <source>
        <strain evidence="3 4">208</strain>
    </source>
</reference>
<dbReference type="SUPFAM" id="SSF53474">
    <property type="entry name" value="alpha/beta-Hydrolases"/>
    <property type="match status" value="1"/>
</dbReference>
<keyword evidence="4" id="KW-1185">Reference proteome</keyword>
<dbReference type="RefSeq" id="WP_192507473.1">
    <property type="nucleotide sequence ID" value="NZ_AQGV01000012.1"/>
</dbReference>